<comment type="caution">
    <text evidence="3">The sequence shown here is derived from an EMBL/GenBank/DDBJ whole genome shotgun (WGS) entry which is preliminary data.</text>
</comment>
<gene>
    <name evidence="3" type="ORF">GCM10010508_59910</name>
</gene>
<dbReference type="Pfam" id="PF14016">
    <property type="entry name" value="DUF4232"/>
    <property type="match status" value="1"/>
</dbReference>
<feature type="region of interest" description="Disordered" evidence="1">
    <location>
        <begin position="1"/>
        <end position="38"/>
    </location>
</feature>
<name>A0A918YA94_9ACTN</name>
<protein>
    <recommendedName>
        <fullName evidence="2">DUF4232 domain-containing protein</fullName>
    </recommendedName>
</protein>
<dbReference type="AlphaFoldDB" id="A0A918YA94"/>
<accession>A0A918YA94</accession>
<reference evidence="3" key="2">
    <citation type="submission" date="2020-09" db="EMBL/GenBank/DDBJ databases">
        <authorList>
            <person name="Sun Q."/>
            <person name="Ohkuma M."/>
        </authorList>
    </citation>
    <scope>NUCLEOTIDE SEQUENCE</scope>
    <source>
        <strain evidence="3">JCM 4654</strain>
    </source>
</reference>
<proteinExistence type="predicted"/>
<reference evidence="3" key="1">
    <citation type="journal article" date="2014" name="Int. J. Syst. Evol. Microbiol.">
        <title>Complete genome sequence of Corynebacterium casei LMG S-19264T (=DSM 44701T), isolated from a smear-ripened cheese.</title>
        <authorList>
            <consortium name="US DOE Joint Genome Institute (JGI-PGF)"/>
            <person name="Walter F."/>
            <person name="Albersmeier A."/>
            <person name="Kalinowski J."/>
            <person name="Ruckert C."/>
        </authorList>
    </citation>
    <scope>NUCLEOTIDE SEQUENCE</scope>
    <source>
        <strain evidence="3">JCM 4654</strain>
    </source>
</reference>
<dbReference type="InterPro" id="IPR025326">
    <property type="entry name" value="DUF4232"/>
</dbReference>
<sequence>MFRRGAPEGDAASVAGSGRANAATAGPCAASLPSRPDSPSFASCMLLTACQSGGGSTGAAPASTPADGGSSSAASPSGASPSAVPAGAASRPASPAPLPTSHGTTSATPACAAGALTPSAAHGLEPNPDHTYGVLLNLANSGSRTCLIEGFPTVAIAGQGDPTRSRPLKVTPEGTAHPVRLAPGGRAYLKLTFHEVMGEADGYCPSGATPAAPPSLVVGAAGGRFQVEMGDGGGNFAECDDIVRTTAFLSDQP</sequence>
<dbReference type="EMBL" id="BMVF01000021">
    <property type="protein sequence ID" value="GHD95358.1"/>
    <property type="molecule type" value="Genomic_DNA"/>
</dbReference>
<evidence type="ECO:0000313" key="3">
    <source>
        <dbReference type="EMBL" id="GHD95358.1"/>
    </source>
</evidence>
<feature type="domain" description="DUF4232" evidence="2">
    <location>
        <begin position="111"/>
        <end position="246"/>
    </location>
</feature>
<evidence type="ECO:0000259" key="2">
    <source>
        <dbReference type="Pfam" id="PF14016"/>
    </source>
</evidence>
<feature type="region of interest" description="Disordered" evidence="1">
    <location>
        <begin position="52"/>
        <end position="110"/>
    </location>
</feature>
<evidence type="ECO:0000313" key="4">
    <source>
        <dbReference type="Proteomes" id="UP000608955"/>
    </source>
</evidence>
<dbReference type="Proteomes" id="UP000608955">
    <property type="component" value="Unassembled WGS sequence"/>
</dbReference>
<feature type="compositionally biased region" description="Low complexity" evidence="1">
    <location>
        <begin position="58"/>
        <end position="93"/>
    </location>
</feature>
<organism evidence="3 4">
    <name type="scientific">Streptomyces naganishii JCM 4654</name>
    <dbReference type="NCBI Taxonomy" id="1306179"/>
    <lineage>
        <taxon>Bacteria</taxon>
        <taxon>Bacillati</taxon>
        <taxon>Actinomycetota</taxon>
        <taxon>Actinomycetes</taxon>
        <taxon>Kitasatosporales</taxon>
        <taxon>Streptomycetaceae</taxon>
        <taxon>Streptomyces</taxon>
    </lineage>
</organism>
<keyword evidence="4" id="KW-1185">Reference proteome</keyword>
<evidence type="ECO:0000256" key="1">
    <source>
        <dbReference type="SAM" id="MobiDB-lite"/>
    </source>
</evidence>